<dbReference type="PANTHER" id="PTHR11552">
    <property type="entry name" value="GLUCOSE-METHANOL-CHOLINE GMC OXIDOREDUCTASE"/>
    <property type="match status" value="1"/>
</dbReference>
<dbReference type="EMBL" id="QMEC01000303">
    <property type="protein sequence ID" value="NMF67440.1"/>
    <property type="molecule type" value="Genomic_DNA"/>
</dbReference>
<protein>
    <recommendedName>
        <fullName evidence="4">Glucose-methanol-choline oxidoreductase N-terminal domain-containing protein</fullName>
    </recommendedName>
</protein>
<evidence type="ECO:0000256" key="1">
    <source>
        <dbReference type="ARBA" id="ARBA00010790"/>
    </source>
</evidence>
<keyword evidence="3" id="KW-1185">Reference proteome</keyword>
<feature type="non-terminal residue" evidence="2">
    <location>
        <position position="40"/>
    </location>
</feature>
<proteinExistence type="inferred from homology"/>
<comment type="caution">
    <text evidence="2">The sequence shown here is derived from an EMBL/GenBank/DDBJ whole genome shotgun (WGS) entry which is preliminary data.</text>
</comment>
<evidence type="ECO:0000313" key="3">
    <source>
        <dbReference type="Proteomes" id="UP000762253"/>
    </source>
</evidence>
<dbReference type="PANTHER" id="PTHR11552:SF147">
    <property type="entry name" value="CHOLINE DEHYDROGENASE, MITOCHONDRIAL"/>
    <property type="match status" value="1"/>
</dbReference>
<dbReference type="InterPro" id="IPR012132">
    <property type="entry name" value="GMC_OxRdtase"/>
</dbReference>
<evidence type="ECO:0008006" key="4">
    <source>
        <dbReference type="Google" id="ProtNLM"/>
    </source>
</evidence>
<dbReference type="InterPro" id="IPR036188">
    <property type="entry name" value="FAD/NAD-bd_sf"/>
</dbReference>
<accession>A0ABX1MK52</accession>
<dbReference type="SUPFAM" id="SSF51905">
    <property type="entry name" value="FAD/NAD(P)-binding domain"/>
    <property type="match status" value="1"/>
</dbReference>
<dbReference type="RefSeq" id="WP_169268969.1">
    <property type="nucleotide sequence ID" value="NZ_QMEC01000303.1"/>
</dbReference>
<evidence type="ECO:0000313" key="2">
    <source>
        <dbReference type="EMBL" id="NMF67440.1"/>
    </source>
</evidence>
<dbReference type="Proteomes" id="UP000762253">
    <property type="component" value="Unassembled WGS sequence"/>
</dbReference>
<dbReference type="Gene3D" id="3.50.50.60">
    <property type="entry name" value="FAD/NAD(P)-binding domain"/>
    <property type="match status" value="1"/>
</dbReference>
<dbReference type="Pfam" id="PF13450">
    <property type="entry name" value="NAD_binding_8"/>
    <property type="match status" value="1"/>
</dbReference>
<sequence length="40" mass="4166">MNQYDYIVIGAGSAGCVVANRLTEDGKTTVLLLEAGNPPN</sequence>
<organism evidence="2 3">
    <name type="scientific">Brasilonema octagenarum UFV-OR1</name>
    <dbReference type="NCBI Taxonomy" id="417115"/>
    <lineage>
        <taxon>Bacteria</taxon>
        <taxon>Bacillati</taxon>
        <taxon>Cyanobacteriota</taxon>
        <taxon>Cyanophyceae</taxon>
        <taxon>Nostocales</taxon>
        <taxon>Scytonemataceae</taxon>
        <taxon>Brasilonema</taxon>
        <taxon>Octagenarum group</taxon>
    </lineage>
</organism>
<reference evidence="2 3" key="1">
    <citation type="submission" date="2018-06" db="EMBL/GenBank/DDBJ databases">
        <title>Comparative genomics of Brasilonema spp. strains.</title>
        <authorList>
            <person name="Alvarenga D.O."/>
            <person name="Fiore M.F."/>
            <person name="Varani A.M."/>
        </authorList>
    </citation>
    <scope>NUCLEOTIDE SEQUENCE [LARGE SCALE GENOMIC DNA]</scope>
    <source>
        <strain evidence="2 3">UFV-OR1</strain>
    </source>
</reference>
<name>A0ABX1MK52_9CYAN</name>
<gene>
    <name evidence="2" type="ORF">DP115_33825</name>
</gene>
<comment type="similarity">
    <text evidence="1">Belongs to the GMC oxidoreductase family.</text>
</comment>